<accession>A0A672FXW8</accession>
<evidence type="ECO:0000259" key="2">
    <source>
        <dbReference type="PROSITE" id="PS50835"/>
    </source>
</evidence>
<dbReference type="GO" id="GO:0031016">
    <property type="term" value="P:pancreas development"/>
    <property type="evidence" value="ECO:0007669"/>
    <property type="project" value="TreeGrafter"/>
</dbReference>
<protein>
    <submittedName>
        <fullName evidence="3">Si:zfos-1011f11.2</fullName>
    </submittedName>
</protein>
<dbReference type="InParanoid" id="A0A672FXW8"/>
<dbReference type="InterPro" id="IPR036179">
    <property type="entry name" value="Ig-like_dom_sf"/>
</dbReference>
<dbReference type="GO" id="GO:0016020">
    <property type="term" value="C:membrane"/>
    <property type="evidence" value="ECO:0007669"/>
    <property type="project" value="TreeGrafter"/>
</dbReference>
<dbReference type="Gene3D" id="2.60.40.10">
    <property type="entry name" value="Immunoglobulins"/>
    <property type="match status" value="1"/>
</dbReference>
<organism evidence="3 4">
    <name type="scientific">Salarias fasciatus</name>
    <name type="common">Jewelled blenny</name>
    <name type="synonym">Blennius fasciatus</name>
    <dbReference type="NCBI Taxonomy" id="181472"/>
    <lineage>
        <taxon>Eukaryota</taxon>
        <taxon>Metazoa</taxon>
        <taxon>Chordata</taxon>
        <taxon>Craniata</taxon>
        <taxon>Vertebrata</taxon>
        <taxon>Euteleostomi</taxon>
        <taxon>Actinopterygii</taxon>
        <taxon>Neopterygii</taxon>
        <taxon>Teleostei</taxon>
        <taxon>Neoteleostei</taxon>
        <taxon>Acanthomorphata</taxon>
        <taxon>Ovalentaria</taxon>
        <taxon>Blenniimorphae</taxon>
        <taxon>Blenniiformes</taxon>
        <taxon>Blennioidei</taxon>
        <taxon>Blenniidae</taxon>
        <taxon>Salariinae</taxon>
        <taxon>Salarias</taxon>
    </lineage>
</organism>
<keyword evidence="1" id="KW-0732">Signal</keyword>
<dbReference type="Ensembl" id="ENSSFAT00005012130.1">
    <property type="protein sequence ID" value="ENSSFAP00005011636.1"/>
    <property type="gene ID" value="ENSSFAG00005006497.1"/>
</dbReference>
<reference evidence="3" key="1">
    <citation type="submission" date="2019-06" db="EMBL/GenBank/DDBJ databases">
        <authorList>
            <consortium name="Wellcome Sanger Institute Data Sharing"/>
        </authorList>
    </citation>
    <scope>NUCLEOTIDE SEQUENCE [LARGE SCALE GENOMIC DNA]</scope>
</reference>
<dbReference type="InterPro" id="IPR007110">
    <property type="entry name" value="Ig-like_dom"/>
</dbReference>
<dbReference type="InterPro" id="IPR003599">
    <property type="entry name" value="Ig_sub"/>
</dbReference>
<dbReference type="SUPFAM" id="SSF48726">
    <property type="entry name" value="Immunoglobulin"/>
    <property type="match status" value="1"/>
</dbReference>
<dbReference type="PANTHER" id="PTHR15923:SF7">
    <property type="entry name" value="IMMUNOGLOBULIN-LIKE DOMAIN-CONTAINING RECEPTOR 2 ISOFORM X1"/>
    <property type="match status" value="1"/>
</dbReference>
<reference evidence="3" key="3">
    <citation type="submission" date="2025-09" db="UniProtKB">
        <authorList>
            <consortium name="Ensembl"/>
        </authorList>
    </citation>
    <scope>IDENTIFICATION</scope>
</reference>
<dbReference type="Proteomes" id="UP000472267">
    <property type="component" value="Chromosome 1"/>
</dbReference>
<feature type="domain" description="Ig-like" evidence="2">
    <location>
        <begin position="37"/>
        <end position="151"/>
    </location>
</feature>
<evidence type="ECO:0000313" key="4">
    <source>
        <dbReference type="Proteomes" id="UP000472267"/>
    </source>
</evidence>
<proteinExistence type="predicted"/>
<dbReference type="InterPro" id="IPR051874">
    <property type="entry name" value="Ig-like_domain-LISCH7"/>
</dbReference>
<dbReference type="OMA" id="DMAERTH"/>
<sequence length="210" mass="23576">IHESHPAWFYCLWRLAVPCAGVHVFVRDEKRYAVLFQSVVLPCQYNSVSTQTAVVQWVYKSYCRDRSGGSYDTGMTASYLDCSDNSRTVRTVASISGSSVTLSEYYKNRDISIINKADLRIGEVQWGDSGVYICKVVISDDLEGQNEASVELLVLGKLSELSAWELSLPYAIHLFGCFRNSSSSAVIDVPPNTFLPLAWFKHRARDQNQV</sequence>
<reference evidence="3" key="2">
    <citation type="submission" date="2025-08" db="UniProtKB">
        <authorList>
            <consortium name="Ensembl"/>
        </authorList>
    </citation>
    <scope>IDENTIFICATION</scope>
</reference>
<dbReference type="InterPro" id="IPR013783">
    <property type="entry name" value="Ig-like_fold"/>
</dbReference>
<feature type="chain" id="PRO_5025439425" evidence="1">
    <location>
        <begin position="22"/>
        <end position="210"/>
    </location>
</feature>
<evidence type="ECO:0000256" key="1">
    <source>
        <dbReference type="SAM" id="SignalP"/>
    </source>
</evidence>
<name>A0A672FXW8_SALFA</name>
<dbReference type="PROSITE" id="PS50835">
    <property type="entry name" value="IG_LIKE"/>
    <property type="match status" value="1"/>
</dbReference>
<dbReference type="PANTHER" id="PTHR15923">
    <property type="entry name" value="TRANSMEMBRANE AND IMMUNOGLOBULIN DOMAIN-CONTAINING PROTEIN"/>
    <property type="match status" value="1"/>
</dbReference>
<keyword evidence="4" id="KW-1185">Reference proteome</keyword>
<dbReference type="SMART" id="SM00409">
    <property type="entry name" value="IG"/>
    <property type="match status" value="1"/>
</dbReference>
<feature type="signal peptide" evidence="1">
    <location>
        <begin position="1"/>
        <end position="21"/>
    </location>
</feature>
<evidence type="ECO:0000313" key="3">
    <source>
        <dbReference type="Ensembl" id="ENSSFAP00005011636.1"/>
    </source>
</evidence>
<dbReference type="AlphaFoldDB" id="A0A672FXW8"/>